<dbReference type="Pfam" id="PF00172">
    <property type="entry name" value="Zn_clus"/>
    <property type="match status" value="1"/>
</dbReference>
<dbReference type="PANTHER" id="PTHR31001:SF49">
    <property type="entry name" value="ZN(II)2CYS6 TRANSCRIPTION FACTOR (EUROFUNG)"/>
    <property type="match status" value="1"/>
</dbReference>
<evidence type="ECO:0000256" key="2">
    <source>
        <dbReference type="ARBA" id="ARBA00022723"/>
    </source>
</evidence>
<evidence type="ECO:0000256" key="7">
    <source>
        <dbReference type="SAM" id="MobiDB-lite"/>
    </source>
</evidence>
<dbReference type="RefSeq" id="XP_025550642.1">
    <property type="nucleotide sequence ID" value="XM_025691833.1"/>
</dbReference>
<dbReference type="GO" id="GO:0006351">
    <property type="term" value="P:DNA-templated transcription"/>
    <property type="evidence" value="ECO:0007669"/>
    <property type="project" value="InterPro"/>
</dbReference>
<keyword evidence="2" id="KW-0479">Metal-binding</keyword>
<accession>A0A395HX98</accession>
<protein>
    <recommendedName>
        <fullName evidence="8">Xylanolytic transcriptional activator regulatory domain-containing protein</fullName>
    </recommendedName>
</protein>
<organism evidence="9 10">
    <name type="scientific">Aspergillus homomorphus (strain CBS 101889)</name>
    <dbReference type="NCBI Taxonomy" id="1450537"/>
    <lineage>
        <taxon>Eukaryota</taxon>
        <taxon>Fungi</taxon>
        <taxon>Dikarya</taxon>
        <taxon>Ascomycota</taxon>
        <taxon>Pezizomycotina</taxon>
        <taxon>Eurotiomycetes</taxon>
        <taxon>Eurotiomycetidae</taxon>
        <taxon>Eurotiales</taxon>
        <taxon>Aspergillaceae</taxon>
        <taxon>Aspergillus</taxon>
        <taxon>Aspergillus subgen. Circumdati</taxon>
    </lineage>
</organism>
<dbReference type="GO" id="GO:0005634">
    <property type="term" value="C:nucleus"/>
    <property type="evidence" value="ECO:0007669"/>
    <property type="project" value="UniProtKB-SubCell"/>
</dbReference>
<evidence type="ECO:0000256" key="6">
    <source>
        <dbReference type="ARBA" id="ARBA00023242"/>
    </source>
</evidence>
<keyword evidence="3" id="KW-0805">Transcription regulation</keyword>
<keyword evidence="4" id="KW-0238">DNA-binding</keyword>
<dbReference type="GeneID" id="37196122"/>
<dbReference type="GO" id="GO:0008270">
    <property type="term" value="F:zinc ion binding"/>
    <property type="evidence" value="ECO:0007669"/>
    <property type="project" value="InterPro"/>
</dbReference>
<keyword evidence="5" id="KW-0804">Transcription</keyword>
<dbReference type="EMBL" id="KZ824288">
    <property type="protein sequence ID" value="RAL11488.1"/>
    <property type="molecule type" value="Genomic_DNA"/>
</dbReference>
<dbReference type="PANTHER" id="PTHR31001">
    <property type="entry name" value="UNCHARACTERIZED TRANSCRIPTIONAL REGULATORY PROTEIN"/>
    <property type="match status" value="1"/>
</dbReference>
<dbReference type="Gene3D" id="4.10.240.10">
    <property type="entry name" value="Zn(2)-C6 fungal-type DNA-binding domain"/>
    <property type="match status" value="1"/>
</dbReference>
<evidence type="ECO:0000256" key="3">
    <source>
        <dbReference type="ARBA" id="ARBA00023015"/>
    </source>
</evidence>
<dbReference type="InterPro" id="IPR007219">
    <property type="entry name" value="XnlR_reg_dom"/>
</dbReference>
<feature type="domain" description="Xylanolytic transcriptional activator regulatory" evidence="8">
    <location>
        <begin position="236"/>
        <end position="310"/>
    </location>
</feature>
<keyword evidence="10" id="KW-1185">Reference proteome</keyword>
<evidence type="ECO:0000256" key="5">
    <source>
        <dbReference type="ARBA" id="ARBA00023163"/>
    </source>
</evidence>
<dbReference type="Proteomes" id="UP000248961">
    <property type="component" value="Unassembled WGS sequence"/>
</dbReference>
<dbReference type="CDD" id="cd00067">
    <property type="entry name" value="GAL4"/>
    <property type="match status" value="1"/>
</dbReference>
<dbReference type="SMART" id="SM00906">
    <property type="entry name" value="Fungal_trans"/>
    <property type="match status" value="1"/>
</dbReference>
<dbReference type="VEuPathDB" id="FungiDB:BO97DRAFT_346904"/>
<dbReference type="AlphaFoldDB" id="A0A395HX98"/>
<evidence type="ECO:0000313" key="10">
    <source>
        <dbReference type="Proteomes" id="UP000248961"/>
    </source>
</evidence>
<feature type="region of interest" description="Disordered" evidence="7">
    <location>
        <begin position="299"/>
        <end position="328"/>
    </location>
</feature>
<dbReference type="STRING" id="1450537.A0A395HX98"/>
<dbReference type="OrthoDB" id="4934715at2759"/>
<proteinExistence type="predicted"/>
<gene>
    <name evidence="9" type="ORF">BO97DRAFT_346904</name>
</gene>
<dbReference type="Pfam" id="PF04082">
    <property type="entry name" value="Fungal_trans"/>
    <property type="match status" value="1"/>
</dbReference>
<dbReference type="GO" id="GO:0003677">
    <property type="term" value="F:DNA binding"/>
    <property type="evidence" value="ECO:0007669"/>
    <property type="project" value="UniProtKB-KW"/>
</dbReference>
<dbReference type="InterPro" id="IPR050613">
    <property type="entry name" value="Sec_Metabolite_Reg"/>
</dbReference>
<dbReference type="GO" id="GO:0000981">
    <property type="term" value="F:DNA-binding transcription factor activity, RNA polymerase II-specific"/>
    <property type="evidence" value="ECO:0007669"/>
    <property type="project" value="InterPro"/>
</dbReference>
<dbReference type="GO" id="GO:0009893">
    <property type="term" value="P:positive regulation of metabolic process"/>
    <property type="evidence" value="ECO:0007669"/>
    <property type="project" value="UniProtKB-ARBA"/>
</dbReference>
<dbReference type="CDD" id="cd12148">
    <property type="entry name" value="fungal_TF_MHR"/>
    <property type="match status" value="1"/>
</dbReference>
<name>A0A395HX98_ASPHC</name>
<evidence type="ECO:0000256" key="4">
    <source>
        <dbReference type="ARBA" id="ARBA00023125"/>
    </source>
</evidence>
<evidence type="ECO:0000313" key="9">
    <source>
        <dbReference type="EMBL" id="RAL11488.1"/>
    </source>
</evidence>
<evidence type="ECO:0000256" key="1">
    <source>
        <dbReference type="ARBA" id="ARBA00004123"/>
    </source>
</evidence>
<comment type="subcellular location">
    <subcellularLocation>
        <location evidence="1">Nucleus</location>
    </subcellularLocation>
</comment>
<reference evidence="9 10" key="1">
    <citation type="submission" date="2018-02" db="EMBL/GenBank/DDBJ databases">
        <title>The genomes of Aspergillus section Nigri reveals drivers in fungal speciation.</title>
        <authorList>
            <consortium name="DOE Joint Genome Institute"/>
            <person name="Vesth T.C."/>
            <person name="Nybo J."/>
            <person name="Theobald S."/>
            <person name="Brandl J."/>
            <person name="Frisvad J.C."/>
            <person name="Nielsen K.F."/>
            <person name="Lyhne E.K."/>
            <person name="Kogle M.E."/>
            <person name="Kuo A."/>
            <person name="Riley R."/>
            <person name="Clum A."/>
            <person name="Nolan M."/>
            <person name="Lipzen A."/>
            <person name="Salamov A."/>
            <person name="Henrissat B."/>
            <person name="Wiebenga A."/>
            <person name="De vries R.P."/>
            <person name="Grigoriev I.V."/>
            <person name="Mortensen U.H."/>
            <person name="Andersen M.R."/>
            <person name="Baker S.E."/>
        </authorList>
    </citation>
    <scope>NUCLEOTIDE SEQUENCE [LARGE SCALE GENOMIC DNA]</scope>
    <source>
        <strain evidence="9 10">CBS 101889</strain>
    </source>
</reference>
<keyword evidence="6" id="KW-0539">Nucleus</keyword>
<evidence type="ECO:0000259" key="8">
    <source>
        <dbReference type="SMART" id="SM00906"/>
    </source>
</evidence>
<dbReference type="InterPro" id="IPR036864">
    <property type="entry name" value="Zn2-C6_fun-type_DNA-bd_sf"/>
</dbReference>
<feature type="non-terminal residue" evidence="9">
    <location>
        <position position="1"/>
    </location>
</feature>
<dbReference type="InterPro" id="IPR001138">
    <property type="entry name" value="Zn2Cys6_DnaBD"/>
</dbReference>
<sequence>RVKCDRKKPCNNCVRRGEHANCIYAAHPPAAGHRRSDLNRLNLPGALAHDNDITSPSDTASIGCIHVNGNETHYVGGEHWAVIADNQSSPWPDLLLGLRECSTTRDLLASVPPKAEVDRLISRYFNSLDLAAWISHGPTFQEDYERFWNGPTTVSLNWLSILFSMMCLATDILLQSGEMLPSNGASAQESVILFRKSSAQCLILGDYTKPTAYTVDALLLYFYCELLRFQDTHFGLDVVLATIVRVAMRMGYHRDPSHYPAISIFEGEMRRRVWALLIQLDILVSLQFGLPRMINERDSDTRAPRNIPTEEMSPDMTALPPSRPESGAAVSSYMRSRTTLVSILGLIHSHVTSVHPLSYETVIQLHEMLNEQHEALPIGLKVRECAPVTDSAAVVMRRLSLDLLFQKSRCVLHRRYMRPQNRLSWETCIDAALMIIRHQSYVYRETQSGGLLSGHLWKITYLATYDFLLASMLLCLGLHWGVNAESDGVPAIGLHSNGGRYSALLSALEDSYTIWAEWCTDRNGSKRVLEIVKLMLDRVKRDGSLSSFGEHSKQSTATAKQGSGLGMLLSRGNLRN</sequence>